<accession>A0A143WNY3</accession>
<evidence type="ECO:0000256" key="5">
    <source>
        <dbReference type="ARBA" id="ARBA00022833"/>
    </source>
</evidence>
<feature type="zinc finger region" description="CR-type" evidence="9">
    <location>
        <begin position="131"/>
        <end position="209"/>
    </location>
</feature>
<comment type="subunit">
    <text evidence="8">Homodimer.</text>
</comment>
<evidence type="ECO:0000259" key="10">
    <source>
        <dbReference type="PROSITE" id="PS50076"/>
    </source>
</evidence>
<feature type="binding site" evidence="8">
    <location>
        <position position="161"/>
    </location>
    <ligand>
        <name>Zn(2+)</name>
        <dbReference type="ChEBI" id="CHEBI:29105"/>
        <label>2</label>
    </ligand>
</feature>
<keyword evidence="5 8" id="KW-0862">Zinc</keyword>
<feature type="binding site" evidence="8">
    <location>
        <position position="200"/>
    </location>
    <ligand>
        <name>Zn(2+)</name>
        <dbReference type="ChEBI" id="CHEBI:29105"/>
        <label>1</label>
    </ligand>
</feature>
<evidence type="ECO:0000256" key="7">
    <source>
        <dbReference type="ARBA" id="ARBA00023186"/>
    </source>
</evidence>
<proteinExistence type="inferred from homology"/>
<feature type="repeat" description="CXXCXGXG motif" evidence="8">
    <location>
        <begin position="144"/>
        <end position="151"/>
    </location>
</feature>
<evidence type="ECO:0000256" key="2">
    <source>
        <dbReference type="ARBA" id="ARBA00022723"/>
    </source>
</evidence>
<comment type="subcellular location">
    <subcellularLocation>
        <location evidence="8">Cytoplasm</location>
    </subcellularLocation>
</comment>
<dbReference type="PRINTS" id="PR00625">
    <property type="entry name" value="JDOMAIN"/>
</dbReference>
<evidence type="ECO:0000256" key="9">
    <source>
        <dbReference type="PROSITE-ProRule" id="PRU00546"/>
    </source>
</evidence>
<dbReference type="FunFam" id="2.60.260.20:FF:000005">
    <property type="entry name" value="Chaperone protein dnaJ 1, mitochondrial"/>
    <property type="match status" value="1"/>
</dbReference>
<feature type="domain" description="J" evidence="10">
    <location>
        <begin position="4"/>
        <end position="68"/>
    </location>
</feature>
<dbReference type="SUPFAM" id="SSF57938">
    <property type="entry name" value="DnaJ/Hsp40 cysteine-rich domain"/>
    <property type="match status" value="1"/>
</dbReference>
<feature type="binding site" evidence="8">
    <location>
        <position position="186"/>
    </location>
    <ligand>
        <name>Zn(2+)</name>
        <dbReference type="ChEBI" id="CHEBI:29105"/>
        <label>2</label>
    </ligand>
</feature>
<dbReference type="GO" id="GO:0031072">
    <property type="term" value="F:heat shock protein binding"/>
    <property type="evidence" value="ECO:0007669"/>
    <property type="project" value="InterPro"/>
</dbReference>
<dbReference type="InterPro" id="IPR036410">
    <property type="entry name" value="HSP_DnaJ_Cys-rich_dom_sf"/>
</dbReference>
<dbReference type="InterPro" id="IPR012724">
    <property type="entry name" value="DnaJ"/>
</dbReference>
<gene>
    <name evidence="8 12" type="primary">dnaJ</name>
    <name evidence="12" type="ORF">FVIR_TP00020</name>
</gene>
<dbReference type="GO" id="GO:0009408">
    <property type="term" value="P:response to heat"/>
    <property type="evidence" value="ECO:0007669"/>
    <property type="project" value="InterPro"/>
</dbReference>
<dbReference type="Gene3D" id="2.60.260.20">
    <property type="entry name" value="Urease metallochaperone UreE, N-terminal domain"/>
    <property type="match status" value="2"/>
</dbReference>
<dbReference type="GO" id="GO:0051082">
    <property type="term" value="F:unfolded protein binding"/>
    <property type="evidence" value="ECO:0007669"/>
    <property type="project" value="UniProtKB-UniRule"/>
</dbReference>
<dbReference type="PANTHER" id="PTHR43096">
    <property type="entry name" value="DNAJ HOMOLOG 1, MITOCHONDRIAL-RELATED"/>
    <property type="match status" value="1"/>
</dbReference>
<keyword evidence="2 8" id="KW-0479">Metal-binding</keyword>
<keyword evidence="7 8" id="KW-0143">Chaperone</keyword>
<dbReference type="Gene3D" id="1.10.287.110">
    <property type="entry name" value="DnaJ domain"/>
    <property type="match status" value="1"/>
</dbReference>
<evidence type="ECO:0000313" key="12">
    <source>
        <dbReference type="EMBL" id="CUX79089.1"/>
    </source>
</evidence>
<dbReference type="CDD" id="cd10747">
    <property type="entry name" value="DnaJ_C"/>
    <property type="match status" value="1"/>
</dbReference>
<keyword evidence="4 8" id="KW-0863">Zinc-finger</keyword>
<keyword evidence="6 8" id="KW-0346">Stress response</keyword>
<evidence type="ECO:0000313" key="13">
    <source>
        <dbReference type="Proteomes" id="UP000075241"/>
    </source>
</evidence>
<dbReference type="NCBIfam" id="NF008035">
    <property type="entry name" value="PRK10767.1"/>
    <property type="match status" value="1"/>
</dbReference>
<evidence type="ECO:0000256" key="1">
    <source>
        <dbReference type="ARBA" id="ARBA00022705"/>
    </source>
</evidence>
<comment type="domain">
    <text evidence="8">The J domain is necessary and sufficient to stimulate DnaK ATPase activity. Zinc center 1 plays an important role in the autonomous, DnaK-independent chaperone activity of DnaJ. Zinc center 2 is essential for interaction with DnaK and for DnaJ activity.</text>
</comment>
<keyword evidence="3 8" id="KW-0677">Repeat</keyword>
<reference evidence="13" key="1">
    <citation type="submission" date="2016-01" db="EMBL/GenBank/DDBJ databases">
        <authorList>
            <person name="Husnik F."/>
        </authorList>
    </citation>
    <scope>NUCLEOTIDE SEQUENCE [LARGE SCALE GENOMIC DNA]</scope>
</reference>
<dbReference type="GO" id="GO:0042026">
    <property type="term" value="P:protein refolding"/>
    <property type="evidence" value="ECO:0007669"/>
    <property type="project" value="TreeGrafter"/>
</dbReference>
<name>A0A143WNY3_TREPR</name>
<dbReference type="Pfam" id="PF00226">
    <property type="entry name" value="DnaJ"/>
    <property type="match status" value="1"/>
</dbReference>
<dbReference type="InterPro" id="IPR018253">
    <property type="entry name" value="DnaJ_domain_CS"/>
</dbReference>
<dbReference type="AlphaFoldDB" id="A0A143WNY3"/>
<dbReference type="CDD" id="cd10719">
    <property type="entry name" value="DnaJ_zf"/>
    <property type="match status" value="1"/>
</dbReference>
<evidence type="ECO:0000259" key="11">
    <source>
        <dbReference type="PROSITE" id="PS51188"/>
    </source>
</evidence>
<dbReference type="HAMAP" id="MF_01152">
    <property type="entry name" value="DnaJ"/>
    <property type="match status" value="1"/>
</dbReference>
<evidence type="ECO:0000256" key="4">
    <source>
        <dbReference type="ARBA" id="ARBA00022771"/>
    </source>
</evidence>
<dbReference type="EMBL" id="LN999056">
    <property type="protein sequence ID" value="CUX79089.1"/>
    <property type="molecule type" value="Genomic_DNA"/>
</dbReference>
<dbReference type="Pfam" id="PF01556">
    <property type="entry name" value="DnaJ_C"/>
    <property type="match status" value="1"/>
</dbReference>
<dbReference type="PROSITE" id="PS51188">
    <property type="entry name" value="ZF_CR"/>
    <property type="match status" value="1"/>
</dbReference>
<dbReference type="InterPro" id="IPR001623">
    <property type="entry name" value="DnaJ_domain"/>
</dbReference>
<feature type="binding site" evidence="8">
    <location>
        <position position="144"/>
    </location>
    <ligand>
        <name>Zn(2+)</name>
        <dbReference type="ChEBI" id="CHEBI:29105"/>
        <label>1</label>
    </ligand>
</feature>
<dbReference type="CDD" id="cd06257">
    <property type="entry name" value="DnaJ"/>
    <property type="match status" value="1"/>
</dbReference>
<keyword evidence="8" id="KW-0963">Cytoplasm</keyword>
<protein>
    <recommendedName>
        <fullName evidence="8">Chaperone protein DnaJ</fullName>
    </recommendedName>
</protein>
<keyword evidence="1 8" id="KW-0235">DNA replication</keyword>
<feature type="binding site" evidence="8">
    <location>
        <position position="197"/>
    </location>
    <ligand>
        <name>Zn(2+)</name>
        <dbReference type="ChEBI" id="CHEBI:29105"/>
        <label>1</label>
    </ligand>
</feature>
<dbReference type="SMART" id="SM00271">
    <property type="entry name" value="DnaJ"/>
    <property type="match status" value="1"/>
</dbReference>
<dbReference type="GO" id="GO:0008270">
    <property type="term" value="F:zinc ion binding"/>
    <property type="evidence" value="ECO:0007669"/>
    <property type="project" value="UniProtKB-UniRule"/>
</dbReference>
<dbReference type="PROSITE" id="PS50076">
    <property type="entry name" value="DNAJ_2"/>
    <property type="match status" value="1"/>
</dbReference>
<evidence type="ECO:0000256" key="8">
    <source>
        <dbReference type="HAMAP-Rule" id="MF_01152"/>
    </source>
</evidence>
<dbReference type="InterPro" id="IPR002939">
    <property type="entry name" value="DnaJ_C"/>
</dbReference>
<dbReference type="Gene3D" id="2.10.230.10">
    <property type="entry name" value="Heat shock protein DnaJ, cysteine-rich domain"/>
    <property type="match status" value="1"/>
</dbReference>
<organism evidence="12 13">
    <name type="scientific">Tremblaya princeps</name>
    <dbReference type="NCBI Taxonomy" id="189385"/>
    <lineage>
        <taxon>Bacteria</taxon>
        <taxon>Pseudomonadati</taxon>
        <taxon>Pseudomonadota</taxon>
        <taxon>Betaproteobacteria</taxon>
        <taxon>Candidatus Tremblayella</taxon>
    </lineage>
</organism>
<dbReference type="PROSITE" id="PS00636">
    <property type="entry name" value="DNAJ_1"/>
    <property type="match status" value="1"/>
</dbReference>
<dbReference type="GO" id="GO:0005524">
    <property type="term" value="F:ATP binding"/>
    <property type="evidence" value="ECO:0007669"/>
    <property type="project" value="InterPro"/>
</dbReference>
<dbReference type="InterPro" id="IPR036869">
    <property type="entry name" value="J_dom_sf"/>
</dbReference>
<feature type="binding site" evidence="8">
    <location>
        <position position="183"/>
    </location>
    <ligand>
        <name>Zn(2+)</name>
        <dbReference type="ChEBI" id="CHEBI:29105"/>
        <label>2</label>
    </ligand>
</feature>
<sequence length="380" mass="40879">MGSDYYSVLGVDRGCSGADIKSAYRKLAMRYHPDRNRADGAEERFKEIKQAYETLGDSKARARYDARCSVRSAAHHQGTPGAFEDLGCPIEDIFVDIFGRQMSDRAAKRKDARGRDLVGRVEVTLEQAVLGHEAEVHITRLTYCESCNGSGCSRGTRPAKCRACDGVGGSYTSQDIFSVYHECTACCGAGTVIARPCESCCGTGKVRSRKRLSVKIPRGVDSGTRIRLAGYGDAGASGSYGDLLVEVVVKQHPILERRGEDIHCTVPIRLTTALLGGSLSVPTIGGAVAFNVPQGTQGGRVFRVRGKGVGGTRSRVPGDLYVHVQVEVPVKLSEAQMEIARSLERSLQGCAHSYPAIRDWADKARAACGPRCGGDYRAEA</sequence>
<dbReference type="Proteomes" id="UP000075241">
    <property type="component" value="Chromosome I"/>
</dbReference>
<feature type="repeat" description="CXXCXGXG motif" evidence="8">
    <location>
        <begin position="183"/>
        <end position="190"/>
    </location>
</feature>
<comment type="similarity">
    <text evidence="8">Belongs to the DnaJ family.</text>
</comment>
<comment type="cofactor">
    <cofactor evidence="8">
        <name>Zn(2+)</name>
        <dbReference type="ChEBI" id="CHEBI:29105"/>
    </cofactor>
    <text evidence="8">Binds 2 Zn(2+) ions per monomer.</text>
</comment>
<feature type="repeat" description="CXXCXGXG motif" evidence="8">
    <location>
        <begin position="161"/>
        <end position="168"/>
    </location>
</feature>
<dbReference type="GO" id="GO:0006260">
    <property type="term" value="P:DNA replication"/>
    <property type="evidence" value="ECO:0007669"/>
    <property type="project" value="UniProtKB-KW"/>
</dbReference>
<dbReference type="PANTHER" id="PTHR43096:SF52">
    <property type="entry name" value="DNAJ HOMOLOG 1, MITOCHONDRIAL-RELATED"/>
    <property type="match status" value="1"/>
</dbReference>
<feature type="repeat" description="CXXCXGXG motif" evidence="8">
    <location>
        <begin position="197"/>
        <end position="204"/>
    </location>
</feature>
<dbReference type="GO" id="GO:0005737">
    <property type="term" value="C:cytoplasm"/>
    <property type="evidence" value="ECO:0007669"/>
    <property type="project" value="UniProtKB-SubCell"/>
</dbReference>
<evidence type="ECO:0000256" key="3">
    <source>
        <dbReference type="ARBA" id="ARBA00022737"/>
    </source>
</evidence>
<dbReference type="PATRIC" id="fig|189385.6.peg.23"/>
<feature type="domain" description="CR-type" evidence="11">
    <location>
        <begin position="131"/>
        <end position="209"/>
    </location>
</feature>
<feature type="binding site" evidence="8">
    <location>
        <position position="164"/>
    </location>
    <ligand>
        <name>Zn(2+)</name>
        <dbReference type="ChEBI" id="CHEBI:29105"/>
        <label>2</label>
    </ligand>
</feature>
<dbReference type="SUPFAM" id="SSF46565">
    <property type="entry name" value="Chaperone J-domain"/>
    <property type="match status" value="1"/>
</dbReference>
<dbReference type="InterPro" id="IPR008971">
    <property type="entry name" value="HSP40/DnaJ_pept-bd"/>
</dbReference>
<feature type="binding site" evidence="8">
    <location>
        <position position="147"/>
    </location>
    <ligand>
        <name>Zn(2+)</name>
        <dbReference type="ChEBI" id="CHEBI:29105"/>
        <label>1</label>
    </ligand>
</feature>
<dbReference type="SUPFAM" id="SSF49493">
    <property type="entry name" value="HSP40/DnaJ peptide-binding domain"/>
    <property type="match status" value="2"/>
</dbReference>
<comment type="function">
    <text evidence="8">Participates actively in the response to hyperosmotic and heat shock by preventing the aggregation of stress-denatured proteins and by disaggregating proteins, also in an autonomous, DnaK-independent fashion. Unfolded proteins bind initially to DnaJ; upon interaction with the DnaJ-bound protein, DnaK hydrolyzes its bound ATP, resulting in the formation of a stable complex. GrpE releases ADP from DnaK; ATP binding to DnaK triggers the release of the substrate protein, thus completing the reaction cycle. Several rounds of ATP-dependent interactions between DnaJ, DnaK and GrpE are required for fully efficient folding. Also involved, together with DnaK and GrpE, in the DNA replication of plasmids through activation of initiation proteins.</text>
</comment>
<dbReference type="InterPro" id="IPR001305">
    <property type="entry name" value="HSP_DnaJ_Cys-rich_dom"/>
</dbReference>
<evidence type="ECO:0000256" key="6">
    <source>
        <dbReference type="ARBA" id="ARBA00023016"/>
    </source>
</evidence>